<keyword evidence="2 4" id="KW-0863">Zinc-finger</keyword>
<dbReference type="KEGG" id="nta:107765207"/>
<dbReference type="SMR" id="A0A1S3XHB1"/>
<sequence length="130" mass="14930">MSLVHEMSQSSSSSYGCKRMCLCGIVALHLMSKTPENPGRHFFRCPKPDNKGSCGYWEWKDDKFSSRALVVINKLKREKEALVRKTDFLQKKSDDLHIEINVLKGKVVAFEGSSIDHDRVVAKLKEKLFW</sequence>
<organism evidence="6">
    <name type="scientific">Nicotiana tabacum</name>
    <name type="common">Common tobacco</name>
    <dbReference type="NCBI Taxonomy" id="4097"/>
    <lineage>
        <taxon>Eukaryota</taxon>
        <taxon>Viridiplantae</taxon>
        <taxon>Streptophyta</taxon>
        <taxon>Embryophyta</taxon>
        <taxon>Tracheophyta</taxon>
        <taxon>Spermatophyta</taxon>
        <taxon>Magnoliopsida</taxon>
        <taxon>eudicotyledons</taxon>
        <taxon>Gunneridae</taxon>
        <taxon>Pentapetalae</taxon>
        <taxon>asterids</taxon>
        <taxon>lamiids</taxon>
        <taxon>Solanales</taxon>
        <taxon>Solanaceae</taxon>
        <taxon>Nicotianoideae</taxon>
        <taxon>Nicotianeae</taxon>
        <taxon>Nicotiana</taxon>
    </lineage>
</organism>
<dbReference type="OMA" id="FMAYTSE"/>
<evidence type="ECO:0000256" key="2">
    <source>
        <dbReference type="ARBA" id="ARBA00022771"/>
    </source>
</evidence>
<dbReference type="AlphaFoldDB" id="A0A1S3XHB1"/>
<dbReference type="InterPro" id="IPR010666">
    <property type="entry name" value="Znf_GRF"/>
</dbReference>
<evidence type="ECO:0000259" key="5">
    <source>
        <dbReference type="PROSITE" id="PS51999"/>
    </source>
</evidence>
<protein>
    <recommendedName>
        <fullName evidence="5">GRF-type domain-containing protein</fullName>
    </recommendedName>
</protein>
<keyword evidence="1" id="KW-0479">Metal-binding</keyword>
<proteinExistence type="predicted"/>
<dbReference type="GO" id="GO:0008270">
    <property type="term" value="F:zinc ion binding"/>
    <property type="evidence" value="ECO:0007669"/>
    <property type="project" value="UniProtKB-KW"/>
</dbReference>
<evidence type="ECO:0000256" key="3">
    <source>
        <dbReference type="ARBA" id="ARBA00022833"/>
    </source>
</evidence>
<evidence type="ECO:0000256" key="4">
    <source>
        <dbReference type="PROSITE-ProRule" id="PRU01343"/>
    </source>
</evidence>
<accession>A0A1S3XHB1</accession>
<name>A0A1S3XHB1_TOBAC</name>
<dbReference type="OrthoDB" id="1297973at2759"/>
<dbReference type="PaxDb" id="4097-A0A1S3XHB1"/>
<evidence type="ECO:0000256" key="1">
    <source>
        <dbReference type="ARBA" id="ARBA00022723"/>
    </source>
</evidence>
<dbReference type="RefSeq" id="XP_016439316.1">
    <property type="nucleotide sequence ID" value="XM_016583830.1"/>
</dbReference>
<dbReference type="STRING" id="4097.A0A1S3XHB1"/>
<feature type="domain" description="GRF-type" evidence="5">
    <location>
        <begin position="21"/>
        <end position="63"/>
    </location>
</feature>
<dbReference type="PROSITE" id="PS51999">
    <property type="entry name" value="ZF_GRF"/>
    <property type="match status" value="1"/>
</dbReference>
<dbReference type="Pfam" id="PF06839">
    <property type="entry name" value="Zn_ribbon_GRF"/>
    <property type="match status" value="1"/>
</dbReference>
<reference evidence="6" key="1">
    <citation type="submission" date="2025-08" db="UniProtKB">
        <authorList>
            <consortium name="RefSeq"/>
        </authorList>
    </citation>
    <scope>IDENTIFICATION</scope>
</reference>
<gene>
    <name evidence="6" type="primary">LOC107765207</name>
</gene>
<keyword evidence="3" id="KW-0862">Zinc</keyword>
<dbReference type="PANTHER" id="PTHR33248">
    <property type="entry name" value="ZINC ION-BINDING PROTEIN"/>
    <property type="match status" value="1"/>
</dbReference>
<evidence type="ECO:0000313" key="6">
    <source>
        <dbReference type="RefSeq" id="XP_016439316.1"/>
    </source>
</evidence>